<dbReference type="Proteomes" id="UP001164250">
    <property type="component" value="Chromosome 13"/>
</dbReference>
<comment type="caution">
    <text evidence="1">The sequence shown here is derived from an EMBL/GenBank/DDBJ whole genome shotgun (WGS) entry which is preliminary data.</text>
</comment>
<reference evidence="2" key="1">
    <citation type="journal article" date="2023" name="G3 (Bethesda)">
        <title>Genome assembly and association tests identify interacting loci associated with vigor, precocity, and sex in interspecific pistachio rootstocks.</title>
        <authorList>
            <person name="Palmer W."/>
            <person name="Jacygrad E."/>
            <person name="Sagayaradj S."/>
            <person name="Cavanaugh K."/>
            <person name="Han R."/>
            <person name="Bertier L."/>
            <person name="Beede B."/>
            <person name="Kafkas S."/>
            <person name="Golino D."/>
            <person name="Preece J."/>
            <person name="Michelmore R."/>
        </authorList>
    </citation>
    <scope>NUCLEOTIDE SEQUENCE [LARGE SCALE GENOMIC DNA]</scope>
</reference>
<keyword evidence="2" id="KW-1185">Reference proteome</keyword>
<proteinExistence type="predicted"/>
<dbReference type="EMBL" id="CM047909">
    <property type="protein sequence ID" value="KAJ0078654.1"/>
    <property type="molecule type" value="Genomic_DNA"/>
</dbReference>
<gene>
    <name evidence="1" type="ORF">Patl1_23403</name>
</gene>
<sequence length="363" mass="39948">MVTVDEVRKAQRAEGTATIMAIGTANPPNVYDQSSYPDTYFRMTNTEHMTQVKNKMQRICDKSTIKKRYTYTTEEVMKENPNINSYKAPSLDTRQDMAATLIPELGKEAATKAIEEWGQPKSKITHLICCSTMGGFIPGYDYQIVQLLGLDLSINRVMLYQQGCNGGGTVLRIAKDLAENNKGARVLIVCTEITLVGFHCPTETDVDLLVSHSLFSDGSAALIVGALIPCIREHGLTFHIGKEVPDLISNHIEKRLIEVFHPLGITDWNSIFWAAHPGGPAILDQVEAKLGLQPEKLRATRHVLAEYGNMSSVTVLFILDEVRKKSTEDGLKTTGEGSEWGVLFGFGPGLTIETLVLHSVSIA</sequence>
<organism evidence="1 2">
    <name type="scientific">Pistacia atlantica</name>
    <dbReference type="NCBI Taxonomy" id="434234"/>
    <lineage>
        <taxon>Eukaryota</taxon>
        <taxon>Viridiplantae</taxon>
        <taxon>Streptophyta</taxon>
        <taxon>Embryophyta</taxon>
        <taxon>Tracheophyta</taxon>
        <taxon>Spermatophyta</taxon>
        <taxon>Magnoliopsida</taxon>
        <taxon>eudicotyledons</taxon>
        <taxon>Gunneridae</taxon>
        <taxon>Pentapetalae</taxon>
        <taxon>rosids</taxon>
        <taxon>malvids</taxon>
        <taxon>Sapindales</taxon>
        <taxon>Anacardiaceae</taxon>
        <taxon>Pistacia</taxon>
    </lineage>
</organism>
<evidence type="ECO:0000313" key="1">
    <source>
        <dbReference type="EMBL" id="KAJ0078654.1"/>
    </source>
</evidence>
<evidence type="ECO:0000313" key="2">
    <source>
        <dbReference type="Proteomes" id="UP001164250"/>
    </source>
</evidence>
<accession>A0ACC0ZUC4</accession>
<name>A0ACC0ZUC4_9ROSI</name>
<protein>
    <submittedName>
        <fullName evidence="1">Uncharacterized protein</fullName>
    </submittedName>
</protein>